<reference evidence="1 2" key="1">
    <citation type="submission" date="2016-10" db="EMBL/GenBank/DDBJ databases">
        <authorList>
            <person name="de Groot N.N."/>
        </authorList>
    </citation>
    <scope>NUCLEOTIDE SEQUENCE [LARGE SCALE GENOMIC DNA]</scope>
    <source>
        <strain evidence="1 2">Nl7</strain>
    </source>
</reference>
<dbReference type="AlphaFoldDB" id="A0A1H9YDF1"/>
<sequence>MLFEGANNGIADCSPPVPQDLNYFFMEPRLTPKFSISTSPQKDVGSLLGIGG</sequence>
<dbReference type="Proteomes" id="UP000183339">
    <property type="component" value="Unassembled WGS sequence"/>
</dbReference>
<protein>
    <submittedName>
        <fullName evidence="1">Uncharacterized protein</fullName>
    </submittedName>
</protein>
<organism evidence="1 2">
    <name type="scientific">Nitrosospira multiformis</name>
    <dbReference type="NCBI Taxonomy" id="1231"/>
    <lineage>
        <taxon>Bacteria</taxon>
        <taxon>Pseudomonadati</taxon>
        <taxon>Pseudomonadota</taxon>
        <taxon>Betaproteobacteria</taxon>
        <taxon>Nitrosomonadales</taxon>
        <taxon>Nitrosomonadaceae</taxon>
        <taxon>Nitrosospira</taxon>
    </lineage>
</organism>
<accession>A0A1H9YDF1</accession>
<name>A0A1H9YDF1_9PROT</name>
<evidence type="ECO:0000313" key="1">
    <source>
        <dbReference type="EMBL" id="SES66900.1"/>
    </source>
</evidence>
<proteinExistence type="predicted"/>
<evidence type="ECO:0000313" key="2">
    <source>
        <dbReference type="Proteomes" id="UP000183339"/>
    </source>
</evidence>
<dbReference type="EMBL" id="FOHI01000001">
    <property type="protein sequence ID" value="SES66900.1"/>
    <property type="molecule type" value="Genomic_DNA"/>
</dbReference>
<gene>
    <name evidence="1" type="ORF">SAMN05216412_101167</name>
</gene>